<dbReference type="PROSITE" id="PS00041">
    <property type="entry name" value="HTH_ARAC_FAMILY_1"/>
    <property type="match status" value="1"/>
</dbReference>
<dbReference type="STRING" id="1054996.SAMN05444414_101381"/>
<dbReference type="PROSITE" id="PS01124">
    <property type="entry name" value="HTH_ARAC_FAMILY_2"/>
    <property type="match status" value="1"/>
</dbReference>
<evidence type="ECO:0000256" key="2">
    <source>
        <dbReference type="ARBA" id="ARBA00023125"/>
    </source>
</evidence>
<evidence type="ECO:0000313" key="6">
    <source>
        <dbReference type="Proteomes" id="UP000184191"/>
    </source>
</evidence>
<organism evidence="5 6">
    <name type="scientific">Roseovarius marisflavi</name>
    <dbReference type="NCBI Taxonomy" id="1054996"/>
    <lineage>
        <taxon>Bacteria</taxon>
        <taxon>Pseudomonadati</taxon>
        <taxon>Pseudomonadota</taxon>
        <taxon>Alphaproteobacteria</taxon>
        <taxon>Rhodobacterales</taxon>
        <taxon>Roseobacteraceae</taxon>
        <taxon>Roseovarius</taxon>
    </lineage>
</organism>
<keyword evidence="3" id="KW-0804">Transcription</keyword>
<dbReference type="Pfam" id="PF01965">
    <property type="entry name" value="DJ-1_PfpI"/>
    <property type="match status" value="1"/>
</dbReference>
<dbReference type="SUPFAM" id="SSF46689">
    <property type="entry name" value="Homeodomain-like"/>
    <property type="match status" value="2"/>
</dbReference>
<name>A0A1M6VLG2_9RHOB</name>
<dbReference type="AlphaFoldDB" id="A0A1M6VLG2"/>
<sequence>MSIDKVVKACPFADPDMSTTQHFCFLLIEEFTHLAFANAVEPLRIANLVSDQPLYRWSFSAAGGTEVTASNEVTIRVHHGLDDIPACDRLFVIAGTNARAHITRQHLAALRHARSHGTALGALCSGSYALALAGLLEGQRAAIHWEFHDGFAEEFPDISLVRSVFVDDAPIVSASGGSATADLMLNLIAARHGEELSIAVADQMVYNAVREGSAAQRVSLQARSGQRSPKLAHAIQIMRDAVEHPLSISVIAEQVGVSARQLERIFGKHLNTSPKKYMLDLRLERARYLLLQTEMSVIDVAMATGFESPSHFARVYRAAFGVPPNRQRNRMS</sequence>
<dbReference type="InterPro" id="IPR018062">
    <property type="entry name" value="HTH_AraC-typ_CS"/>
</dbReference>
<protein>
    <submittedName>
        <fullName evidence="5">Transcriptional regulator, AraC family with amidase-like domain</fullName>
    </submittedName>
</protein>
<dbReference type="Proteomes" id="UP000184191">
    <property type="component" value="Unassembled WGS sequence"/>
</dbReference>
<dbReference type="InterPro" id="IPR018060">
    <property type="entry name" value="HTH_AraC"/>
</dbReference>
<keyword evidence="1" id="KW-0805">Transcription regulation</keyword>
<evidence type="ECO:0000256" key="3">
    <source>
        <dbReference type="ARBA" id="ARBA00023163"/>
    </source>
</evidence>
<keyword evidence="2" id="KW-0238">DNA-binding</keyword>
<evidence type="ECO:0000313" key="5">
    <source>
        <dbReference type="EMBL" id="SHK82194.1"/>
    </source>
</evidence>
<feature type="domain" description="HTH araC/xylS-type" evidence="4">
    <location>
        <begin position="232"/>
        <end position="330"/>
    </location>
</feature>
<dbReference type="PANTHER" id="PTHR43130">
    <property type="entry name" value="ARAC-FAMILY TRANSCRIPTIONAL REGULATOR"/>
    <property type="match status" value="1"/>
</dbReference>
<keyword evidence="6" id="KW-1185">Reference proteome</keyword>
<dbReference type="InterPro" id="IPR009057">
    <property type="entry name" value="Homeodomain-like_sf"/>
</dbReference>
<dbReference type="Gene3D" id="3.40.50.880">
    <property type="match status" value="1"/>
</dbReference>
<gene>
    <name evidence="5" type="ORF">SAMN05444414_101381</name>
</gene>
<dbReference type="GO" id="GO:0003700">
    <property type="term" value="F:DNA-binding transcription factor activity"/>
    <property type="evidence" value="ECO:0007669"/>
    <property type="project" value="InterPro"/>
</dbReference>
<dbReference type="Gene3D" id="1.10.10.60">
    <property type="entry name" value="Homeodomain-like"/>
    <property type="match status" value="2"/>
</dbReference>
<dbReference type="EMBL" id="FRBN01000001">
    <property type="protein sequence ID" value="SHK82194.1"/>
    <property type="molecule type" value="Genomic_DNA"/>
</dbReference>
<dbReference type="PANTHER" id="PTHR43130:SF3">
    <property type="entry name" value="HTH-TYPE TRANSCRIPTIONAL REGULATOR RV1931C"/>
    <property type="match status" value="1"/>
</dbReference>
<reference evidence="6" key="1">
    <citation type="submission" date="2016-11" db="EMBL/GenBank/DDBJ databases">
        <authorList>
            <person name="Varghese N."/>
            <person name="Submissions S."/>
        </authorList>
    </citation>
    <scope>NUCLEOTIDE SEQUENCE [LARGE SCALE GENOMIC DNA]</scope>
    <source>
        <strain evidence="6">DSM 29327</strain>
    </source>
</reference>
<dbReference type="GO" id="GO:0043565">
    <property type="term" value="F:sequence-specific DNA binding"/>
    <property type="evidence" value="ECO:0007669"/>
    <property type="project" value="InterPro"/>
</dbReference>
<dbReference type="InterPro" id="IPR052158">
    <property type="entry name" value="INH-QAR"/>
</dbReference>
<dbReference type="Pfam" id="PF12833">
    <property type="entry name" value="HTH_18"/>
    <property type="match status" value="1"/>
</dbReference>
<dbReference type="SMART" id="SM00342">
    <property type="entry name" value="HTH_ARAC"/>
    <property type="match status" value="1"/>
</dbReference>
<dbReference type="SUPFAM" id="SSF52317">
    <property type="entry name" value="Class I glutamine amidotransferase-like"/>
    <property type="match status" value="1"/>
</dbReference>
<dbReference type="PRINTS" id="PR00032">
    <property type="entry name" value="HTHARAC"/>
</dbReference>
<dbReference type="InterPro" id="IPR029062">
    <property type="entry name" value="Class_I_gatase-like"/>
</dbReference>
<accession>A0A1M6VLG2</accession>
<proteinExistence type="predicted"/>
<dbReference type="InterPro" id="IPR020449">
    <property type="entry name" value="Tscrpt_reg_AraC-type_HTH"/>
</dbReference>
<evidence type="ECO:0000259" key="4">
    <source>
        <dbReference type="PROSITE" id="PS01124"/>
    </source>
</evidence>
<evidence type="ECO:0000256" key="1">
    <source>
        <dbReference type="ARBA" id="ARBA00023015"/>
    </source>
</evidence>
<dbReference type="CDD" id="cd03136">
    <property type="entry name" value="GATase1_AraC_ArgR_like"/>
    <property type="match status" value="1"/>
</dbReference>
<dbReference type="InterPro" id="IPR002818">
    <property type="entry name" value="DJ-1/PfpI"/>
</dbReference>